<feature type="compositionally biased region" description="Polar residues" evidence="1">
    <location>
        <begin position="184"/>
        <end position="196"/>
    </location>
</feature>
<organism evidence="3 4">
    <name type="scientific">Rhododendron griersonianum</name>
    <dbReference type="NCBI Taxonomy" id="479676"/>
    <lineage>
        <taxon>Eukaryota</taxon>
        <taxon>Viridiplantae</taxon>
        <taxon>Streptophyta</taxon>
        <taxon>Embryophyta</taxon>
        <taxon>Tracheophyta</taxon>
        <taxon>Spermatophyta</taxon>
        <taxon>Magnoliopsida</taxon>
        <taxon>eudicotyledons</taxon>
        <taxon>Gunneridae</taxon>
        <taxon>Pentapetalae</taxon>
        <taxon>asterids</taxon>
        <taxon>Ericales</taxon>
        <taxon>Ericaceae</taxon>
        <taxon>Ericoideae</taxon>
        <taxon>Rhodoreae</taxon>
        <taxon>Rhododendron</taxon>
    </lineage>
</organism>
<dbReference type="Proteomes" id="UP000823749">
    <property type="component" value="Chromosome 2"/>
</dbReference>
<sequence>MVRTKIDVDMWSYVNEEIFLKILLKEANKEQSVNTQKTRTFNQHQWTSIHREFTRQVPRYGYSITKMQQKFERLKTPYRLFKRLLKVHTGLGWDAELKTVTAPDGVWDEIIKANSKNEKLRNKGIYHFELLDELLHNSMATGAFAQPGTLGAATSDEERAMFGPPKSIRGDDSMYTDSRKRKSNGSGASVSKQVRGQQMHAYESVALANERKAGYYEALIINRQQSATPQFTIKQTIAALDDI</sequence>
<feature type="domain" description="Myb/SANT-like" evidence="2">
    <location>
        <begin position="11"/>
        <end position="109"/>
    </location>
</feature>
<accession>A0AAV6LCU0</accession>
<dbReference type="AlphaFoldDB" id="A0AAV6LCU0"/>
<evidence type="ECO:0000313" key="4">
    <source>
        <dbReference type="Proteomes" id="UP000823749"/>
    </source>
</evidence>
<protein>
    <recommendedName>
        <fullName evidence="2">Myb/SANT-like domain-containing protein</fullName>
    </recommendedName>
</protein>
<evidence type="ECO:0000256" key="1">
    <source>
        <dbReference type="SAM" id="MobiDB-lite"/>
    </source>
</evidence>
<evidence type="ECO:0000313" key="3">
    <source>
        <dbReference type="EMBL" id="KAG5561924.1"/>
    </source>
</evidence>
<feature type="region of interest" description="Disordered" evidence="1">
    <location>
        <begin position="160"/>
        <end position="196"/>
    </location>
</feature>
<dbReference type="Pfam" id="PF12776">
    <property type="entry name" value="Myb_DNA-bind_3"/>
    <property type="match status" value="1"/>
</dbReference>
<keyword evidence="4" id="KW-1185">Reference proteome</keyword>
<name>A0AAV6LCU0_9ERIC</name>
<dbReference type="PANTHER" id="PTHR47584:SF14">
    <property type="entry name" value="L10-INTERACTING MYB DOMAIN-CONTAINING PROTEIN-LIKE"/>
    <property type="match status" value="1"/>
</dbReference>
<gene>
    <name evidence="3" type="ORF">RHGRI_004835</name>
</gene>
<dbReference type="InterPro" id="IPR024752">
    <property type="entry name" value="Myb/SANT-like_dom"/>
</dbReference>
<reference evidence="3" key="1">
    <citation type="submission" date="2020-08" db="EMBL/GenBank/DDBJ databases">
        <title>Plant Genome Project.</title>
        <authorList>
            <person name="Zhang R.-G."/>
        </authorList>
    </citation>
    <scope>NUCLEOTIDE SEQUENCE</scope>
    <source>
        <strain evidence="3">WSP0</strain>
        <tissue evidence="3">Leaf</tissue>
    </source>
</reference>
<dbReference type="PANTHER" id="PTHR47584">
    <property type="match status" value="1"/>
</dbReference>
<comment type="caution">
    <text evidence="3">The sequence shown here is derived from an EMBL/GenBank/DDBJ whole genome shotgun (WGS) entry which is preliminary data.</text>
</comment>
<proteinExistence type="predicted"/>
<dbReference type="InterPro" id="IPR045026">
    <property type="entry name" value="LIMYB"/>
</dbReference>
<dbReference type="EMBL" id="JACTNZ010000002">
    <property type="protein sequence ID" value="KAG5561924.1"/>
    <property type="molecule type" value="Genomic_DNA"/>
</dbReference>
<evidence type="ECO:0000259" key="2">
    <source>
        <dbReference type="Pfam" id="PF12776"/>
    </source>
</evidence>